<comment type="caution">
    <text evidence="3">The sequence shown here is derived from an EMBL/GenBank/DDBJ whole genome shotgun (WGS) entry which is preliminary data.</text>
</comment>
<protein>
    <recommendedName>
        <fullName evidence="2">Myb-like domain-containing protein</fullName>
    </recommendedName>
</protein>
<proteinExistence type="predicted"/>
<dbReference type="Proteomes" id="UP001213799">
    <property type="component" value="Unassembled WGS sequence"/>
</dbReference>
<evidence type="ECO:0000256" key="1">
    <source>
        <dbReference type="SAM" id="MobiDB-lite"/>
    </source>
</evidence>
<dbReference type="GeneID" id="81592116"/>
<dbReference type="Gene3D" id="1.10.10.60">
    <property type="entry name" value="Homeodomain-like"/>
    <property type="match status" value="1"/>
</dbReference>
<feature type="domain" description="Myb-like" evidence="2">
    <location>
        <begin position="142"/>
        <end position="188"/>
    </location>
</feature>
<reference evidence="3" key="2">
    <citation type="submission" date="2023-01" db="EMBL/GenBank/DDBJ databases">
        <authorList>
            <person name="Petersen C."/>
        </authorList>
    </citation>
    <scope>NUCLEOTIDE SEQUENCE</scope>
    <source>
        <strain evidence="3">IBT 12815</strain>
    </source>
</reference>
<organism evidence="3 4">
    <name type="scientific">Penicillium hordei</name>
    <dbReference type="NCBI Taxonomy" id="40994"/>
    <lineage>
        <taxon>Eukaryota</taxon>
        <taxon>Fungi</taxon>
        <taxon>Dikarya</taxon>
        <taxon>Ascomycota</taxon>
        <taxon>Pezizomycotina</taxon>
        <taxon>Eurotiomycetes</taxon>
        <taxon>Eurotiomycetidae</taxon>
        <taxon>Eurotiales</taxon>
        <taxon>Aspergillaceae</taxon>
        <taxon>Penicillium</taxon>
    </lineage>
</organism>
<dbReference type="PROSITE" id="PS50090">
    <property type="entry name" value="MYB_LIKE"/>
    <property type="match status" value="1"/>
</dbReference>
<dbReference type="AlphaFoldDB" id="A0AAD6DKP3"/>
<accession>A0AAD6DKP3</accession>
<evidence type="ECO:0000313" key="3">
    <source>
        <dbReference type="EMBL" id="KAJ5588142.1"/>
    </source>
</evidence>
<reference evidence="3" key="1">
    <citation type="journal article" date="2023" name="IMA Fungus">
        <title>Comparative genomic study of the Penicillium genus elucidates a diverse pangenome and 15 lateral gene transfer events.</title>
        <authorList>
            <person name="Petersen C."/>
            <person name="Sorensen T."/>
            <person name="Nielsen M.R."/>
            <person name="Sondergaard T.E."/>
            <person name="Sorensen J.L."/>
            <person name="Fitzpatrick D.A."/>
            <person name="Frisvad J.C."/>
            <person name="Nielsen K.L."/>
        </authorList>
    </citation>
    <scope>NUCLEOTIDE SEQUENCE</scope>
    <source>
        <strain evidence="3">IBT 12815</strain>
    </source>
</reference>
<evidence type="ECO:0000259" key="2">
    <source>
        <dbReference type="PROSITE" id="PS50090"/>
    </source>
</evidence>
<dbReference type="Pfam" id="PF13921">
    <property type="entry name" value="Myb_DNA-bind_6"/>
    <property type="match status" value="1"/>
</dbReference>
<feature type="region of interest" description="Disordered" evidence="1">
    <location>
        <begin position="102"/>
        <end position="138"/>
    </location>
</feature>
<feature type="region of interest" description="Disordered" evidence="1">
    <location>
        <begin position="1"/>
        <end position="73"/>
    </location>
</feature>
<sequence>MPAEREMGKRPSENKYGRSRGKGCYASRRSTPDRQPAKISKVSTVIDNRRKNRRARSSQQKDRGSPSFSTILPHFSARPAEDRLQFLSWLFEGVLSRCLPLSDAGAIPSRRPSSEGGEMASPSREGGHATAESSLSRRGLDWSAEEDRLLVQIKEEEQLAWSEVIKHFNQAFPGRSPGSTKVHWYTKINKRTSLLAKGS</sequence>
<dbReference type="SUPFAM" id="SSF46689">
    <property type="entry name" value="Homeodomain-like"/>
    <property type="match status" value="1"/>
</dbReference>
<dbReference type="SMART" id="SM00717">
    <property type="entry name" value="SANT"/>
    <property type="match status" value="1"/>
</dbReference>
<dbReference type="EMBL" id="JAQJAE010000006">
    <property type="protein sequence ID" value="KAJ5588142.1"/>
    <property type="molecule type" value="Genomic_DNA"/>
</dbReference>
<keyword evidence="4" id="KW-1185">Reference proteome</keyword>
<name>A0AAD6DKP3_9EURO</name>
<feature type="compositionally biased region" description="Basic and acidic residues" evidence="1">
    <location>
        <begin position="1"/>
        <end position="16"/>
    </location>
</feature>
<dbReference type="InterPro" id="IPR001005">
    <property type="entry name" value="SANT/Myb"/>
</dbReference>
<dbReference type="CDD" id="cd00167">
    <property type="entry name" value="SANT"/>
    <property type="match status" value="1"/>
</dbReference>
<evidence type="ECO:0000313" key="4">
    <source>
        <dbReference type="Proteomes" id="UP001213799"/>
    </source>
</evidence>
<dbReference type="InterPro" id="IPR009057">
    <property type="entry name" value="Homeodomain-like_sf"/>
</dbReference>
<gene>
    <name evidence="3" type="ORF">N7537_010820</name>
</gene>
<dbReference type="RefSeq" id="XP_056747161.1">
    <property type="nucleotide sequence ID" value="XM_056901874.1"/>
</dbReference>